<feature type="chain" id="PRO_5013554828" evidence="1">
    <location>
        <begin position="24"/>
        <end position="438"/>
    </location>
</feature>
<keyword evidence="1" id="KW-0732">Signal</keyword>
<reference evidence="4" key="2">
    <citation type="journal article" date="2022" name="Front. Microbiol.">
        <title>Comparative Genomic Analysis Revealed Distinct Molecular Components and Organization of CO2-Concentrating Mechanism in Thermophilic Cyanobacteria.</title>
        <authorList>
            <person name="Tang J."/>
            <person name="Zhou H."/>
            <person name="Yao D."/>
            <person name="Riaz S."/>
            <person name="You D."/>
            <person name="Klepacz-Smolka A."/>
            <person name="Daroch M."/>
        </authorList>
    </citation>
    <scope>NUCLEOTIDE SEQUENCE [LARGE SCALE GENOMIC DNA]</scope>
    <source>
        <strain evidence="4">PCC 6715</strain>
    </source>
</reference>
<dbReference type="EMBL" id="CP018092">
    <property type="protein sequence ID" value="ATS17424.1"/>
    <property type="molecule type" value="Genomic_DNA"/>
</dbReference>
<evidence type="ECO:0000259" key="2">
    <source>
        <dbReference type="Pfam" id="PF12770"/>
    </source>
</evidence>
<dbReference type="OrthoDB" id="446317at2"/>
<dbReference type="KEGG" id="slw:BRW62_00205"/>
<keyword evidence="4" id="KW-1185">Reference proteome</keyword>
<feature type="domain" description="CHAT" evidence="2">
    <location>
        <begin position="142"/>
        <end position="434"/>
    </location>
</feature>
<feature type="signal peptide" evidence="1">
    <location>
        <begin position="1"/>
        <end position="23"/>
    </location>
</feature>
<evidence type="ECO:0000313" key="3">
    <source>
        <dbReference type="EMBL" id="ATS17424.1"/>
    </source>
</evidence>
<accession>A0A2D2PYU9</accession>
<name>A0A2D2PYU9_PARLV</name>
<reference evidence="3 4" key="1">
    <citation type="submission" date="2016-11" db="EMBL/GenBank/DDBJ databases">
        <title>Complete genome sequence of thermophilic cyanobacteria strain Synechococcus sp. PCC6715.</title>
        <authorList>
            <person name="Tang J."/>
            <person name="Daroch M."/>
            <person name="Liang Y."/>
            <person name="Jiang D."/>
            <person name="Shah M."/>
        </authorList>
    </citation>
    <scope>NUCLEOTIDE SEQUENCE [LARGE SCALE GENOMIC DNA]</scope>
    <source>
        <strain evidence="3 4">PCC 6715</strain>
    </source>
</reference>
<gene>
    <name evidence="3" type="ORF">BRW62_00205</name>
</gene>
<evidence type="ECO:0000256" key="1">
    <source>
        <dbReference type="SAM" id="SignalP"/>
    </source>
</evidence>
<dbReference type="InterPro" id="IPR024983">
    <property type="entry name" value="CHAT_dom"/>
</dbReference>
<dbReference type="AlphaFoldDB" id="A0A2D2PYU9"/>
<proteinExistence type="predicted"/>
<dbReference type="Proteomes" id="UP000231057">
    <property type="component" value="Chromosome"/>
</dbReference>
<organism evidence="3 4">
    <name type="scientific">Parathermosynechococcus lividus PCC 6715</name>
    <dbReference type="NCBI Taxonomy" id="1917166"/>
    <lineage>
        <taxon>Bacteria</taxon>
        <taxon>Bacillati</taxon>
        <taxon>Cyanobacteriota</taxon>
        <taxon>Cyanophyceae</taxon>
        <taxon>Acaryochloridales</taxon>
        <taxon>Thermosynechococcaceae</taxon>
        <taxon>Parathermosynechococcus</taxon>
    </lineage>
</organism>
<dbReference type="Pfam" id="PF12770">
    <property type="entry name" value="CHAT"/>
    <property type="match status" value="1"/>
</dbReference>
<sequence length="438" mass="49414">MFLLQWGAIASLSLAFGMTSAQAATIAPRVPQSLSRAVLNMETRIKKEYDDYFGRDLADVTQDPVAIARSLDQISRATGQKTAVLWVIPRAQDLHLVLITPNQPPIVVDLEEARQEIFLPVAQSFQWAVSHPLKNIDYFTSSQQLYRWIIEPFEQTYLKPQGIEVLLFCLGSGVRTLPLAALHDGQQFLIEKYSLSRIPAFNLIDHDYRRLQRPRVLAMGASTFPGLTPLPAVPVELRALQQFLNAAAPTSRELFNQQFTLGNLEQTLRRQSFDIVHFATHAEFRPGAPSNSYIQLWDQRLTLSQMSRLNWRSPTLELLVLSACRTAVGDRNAELGFAGVALQAGVKSAVASLWYVDDVGTLALMSEFYRQLPRRSTKGEALRQAQIRLLRGEVRANGDHLWLGDTQLPLPTTLQLNHSLDFRHPRYWSAFTLISSPW</sequence>
<evidence type="ECO:0000313" key="4">
    <source>
        <dbReference type="Proteomes" id="UP000231057"/>
    </source>
</evidence>
<protein>
    <submittedName>
        <fullName evidence="3">CHAT domain-containing protein</fullName>
    </submittedName>
</protein>